<proteinExistence type="inferred from homology"/>
<dbReference type="GO" id="GO:0046872">
    <property type="term" value="F:metal ion binding"/>
    <property type="evidence" value="ECO:0007669"/>
    <property type="project" value="UniProtKB-KW"/>
</dbReference>
<dbReference type="EC" id="1.13.12.19" evidence="4"/>
<accession>A0A1U9KFC1</accession>
<dbReference type="GO" id="GO:0102276">
    <property type="term" value="F:2-oxoglutarate oxygenase/decarboxylase (ethylene-forming) activity"/>
    <property type="evidence" value="ECO:0007669"/>
    <property type="project" value="UniProtKB-EC"/>
</dbReference>
<dbReference type="SUPFAM" id="SSF51197">
    <property type="entry name" value="Clavaminate synthase-like"/>
    <property type="match status" value="1"/>
</dbReference>
<dbReference type="Pfam" id="PF14226">
    <property type="entry name" value="DIOX_N"/>
    <property type="match status" value="1"/>
</dbReference>
<keyword evidence="11" id="KW-0408">Iron</keyword>
<evidence type="ECO:0000256" key="3">
    <source>
        <dbReference type="ARBA" id="ARBA00012293"/>
    </source>
</evidence>
<evidence type="ECO:0000256" key="2">
    <source>
        <dbReference type="ARBA" id="ARBA00004767"/>
    </source>
</evidence>
<dbReference type="KEGG" id="aace:A0U92_06170"/>
<name>A0A1U9KFC1_ACEAC</name>
<dbReference type="EC" id="1.14.20.7" evidence="3"/>
<comment type="cofactor">
    <cofactor evidence="1">
        <name>Fe(2+)</name>
        <dbReference type="ChEBI" id="CHEBI:29033"/>
    </cofactor>
</comment>
<comment type="pathway">
    <text evidence="2">Alkene biosynthesis; ethylene biosynthesis via 2-oxoglutarate.</text>
</comment>
<sequence length="347" mass="38666">MAVVQTGNGVRITGDEGLDVQRTAFTEIPLIDLAGMMSPDEMDRRRTGAEVRKACTEVGFFYVRHHGVSPAVLARCYEESKAFFALPEAEKCRIHIRNSPNHRGYGPLLEENTNPDSQGDLHEAFDLAGDIPANDPDVLAGKALYGPNLWPAQPEGFKPAVLACYKSLVALGHTLFRAFALALELEEDYFLPLIHKPCAHMRILRYPPQEGVVNEKQIGIGAHSDYECFTILNQNGDSALQVLNAAGVWVEAPPIPDTFVINVGDMMARWTNDLFCSTLHRVINRSGKERYSIPLFFGPDYDTVISPLSSCQDEAHPPLYPPVRAGEYILSRFDETYDYRQSQPEKV</sequence>
<dbReference type="STRING" id="435.A0U92_06170"/>
<evidence type="ECO:0000256" key="10">
    <source>
        <dbReference type="ARBA" id="ARBA00049359"/>
    </source>
</evidence>
<keyword evidence="6" id="KW-0266">Ethylene biosynthesis</keyword>
<evidence type="ECO:0000256" key="4">
    <source>
        <dbReference type="ARBA" id="ARBA00012531"/>
    </source>
</evidence>
<keyword evidence="14" id="KW-1185">Reference proteome</keyword>
<dbReference type="GO" id="GO:0009693">
    <property type="term" value="P:ethylene biosynthetic process"/>
    <property type="evidence" value="ECO:0007669"/>
    <property type="project" value="UniProtKB-KW"/>
</dbReference>
<dbReference type="InterPro" id="IPR026992">
    <property type="entry name" value="DIOX_N"/>
</dbReference>
<evidence type="ECO:0000256" key="8">
    <source>
        <dbReference type="ARBA" id="ARBA00031282"/>
    </source>
</evidence>
<comment type="catalytic activity">
    <reaction evidence="10">
        <text>L-arginine + 2-oxoglutarate + O2 = guanidine + L-glutamate 5-semialdehyde + succinate + CO2</text>
        <dbReference type="Rhea" id="RHEA:31535"/>
        <dbReference type="ChEBI" id="CHEBI:15379"/>
        <dbReference type="ChEBI" id="CHEBI:16526"/>
        <dbReference type="ChEBI" id="CHEBI:16810"/>
        <dbReference type="ChEBI" id="CHEBI:30031"/>
        <dbReference type="ChEBI" id="CHEBI:30087"/>
        <dbReference type="ChEBI" id="CHEBI:32682"/>
        <dbReference type="ChEBI" id="CHEBI:58066"/>
        <dbReference type="EC" id="1.14.20.7"/>
    </reaction>
</comment>
<evidence type="ECO:0000256" key="6">
    <source>
        <dbReference type="ARBA" id="ARBA00022666"/>
    </source>
</evidence>
<dbReference type="InterPro" id="IPR050231">
    <property type="entry name" value="Iron_ascorbate_oxido_reductase"/>
</dbReference>
<dbReference type="InterPro" id="IPR027443">
    <property type="entry name" value="IPNS-like_sf"/>
</dbReference>
<comment type="catalytic activity">
    <reaction evidence="9">
        <text>2-oxoglutarate + O2 + 2 H(+) = ethene + 3 CO2 + H2O</text>
        <dbReference type="Rhea" id="RHEA:31523"/>
        <dbReference type="ChEBI" id="CHEBI:15377"/>
        <dbReference type="ChEBI" id="CHEBI:15378"/>
        <dbReference type="ChEBI" id="CHEBI:15379"/>
        <dbReference type="ChEBI" id="CHEBI:16526"/>
        <dbReference type="ChEBI" id="CHEBI:16810"/>
        <dbReference type="ChEBI" id="CHEBI:18153"/>
        <dbReference type="EC" id="1.13.12.19"/>
    </reaction>
</comment>
<evidence type="ECO:0000256" key="9">
    <source>
        <dbReference type="ARBA" id="ARBA00047725"/>
    </source>
</evidence>
<evidence type="ECO:0000256" key="5">
    <source>
        <dbReference type="ARBA" id="ARBA00019045"/>
    </source>
</evidence>
<dbReference type="OrthoDB" id="21825at2"/>
<protein>
    <recommendedName>
        <fullName evidence="5">2-oxoglutarate-dependent ethylene/succinate-forming enzyme</fullName>
        <ecNumber evidence="4">1.13.12.19</ecNumber>
        <ecNumber evidence="3">1.14.20.7</ecNumber>
    </recommendedName>
    <alternativeName>
        <fullName evidence="7">2-oxoglutarate dioxygenase (ethylene-forming)</fullName>
    </alternativeName>
    <alternativeName>
        <fullName evidence="8">2-oxoglutarate/L-arginine monooxygenase/decarboxylase (succinate-forming)</fullName>
    </alternativeName>
</protein>
<organism evidence="13 14">
    <name type="scientific">Acetobacter aceti</name>
    <dbReference type="NCBI Taxonomy" id="435"/>
    <lineage>
        <taxon>Bacteria</taxon>
        <taxon>Pseudomonadati</taxon>
        <taxon>Pseudomonadota</taxon>
        <taxon>Alphaproteobacteria</taxon>
        <taxon>Acetobacterales</taxon>
        <taxon>Acetobacteraceae</taxon>
        <taxon>Acetobacter</taxon>
        <taxon>Acetobacter subgen. Acetobacter</taxon>
    </lineage>
</organism>
<gene>
    <name evidence="13" type="ORF">A0U92_06170</name>
</gene>
<dbReference type="InterPro" id="IPR044861">
    <property type="entry name" value="IPNS-like_FE2OG_OXY"/>
</dbReference>
<dbReference type="Proteomes" id="UP000188937">
    <property type="component" value="Chromosome"/>
</dbReference>
<comment type="similarity">
    <text evidence="11">Belongs to the iron/ascorbate-dependent oxidoreductase family.</text>
</comment>
<evidence type="ECO:0000256" key="11">
    <source>
        <dbReference type="RuleBase" id="RU003682"/>
    </source>
</evidence>
<evidence type="ECO:0000256" key="1">
    <source>
        <dbReference type="ARBA" id="ARBA00001954"/>
    </source>
</evidence>
<dbReference type="PROSITE" id="PS51471">
    <property type="entry name" value="FE2OG_OXY"/>
    <property type="match status" value="1"/>
</dbReference>
<dbReference type="PRINTS" id="PR00682">
    <property type="entry name" value="IPNSYNTHASE"/>
</dbReference>
<dbReference type="RefSeq" id="WP_077812471.1">
    <property type="nucleotide sequence ID" value="NZ_CP014692.1"/>
</dbReference>
<dbReference type="Gene3D" id="2.60.120.330">
    <property type="entry name" value="B-lactam Antibiotic, Isopenicillin N Synthase, Chain"/>
    <property type="match status" value="1"/>
</dbReference>
<keyword evidence="11" id="KW-0479">Metal-binding</keyword>
<dbReference type="eggNOG" id="COG3491">
    <property type="taxonomic scope" value="Bacteria"/>
</dbReference>
<dbReference type="PANTHER" id="PTHR47990">
    <property type="entry name" value="2-OXOGLUTARATE (2OG) AND FE(II)-DEPENDENT OXYGENASE SUPERFAMILY PROTEIN-RELATED"/>
    <property type="match status" value="1"/>
</dbReference>
<evidence type="ECO:0000259" key="12">
    <source>
        <dbReference type="PROSITE" id="PS51471"/>
    </source>
</evidence>
<reference evidence="13 14" key="1">
    <citation type="submission" date="2016-03" db="EMBL/GenBank/DDBJ databases">
        <title>Acetic acid bacteria sequencing.</title>
        <authorList>
            <person name="Brandt J."/>
            <person name="Jakob F."/>
            <person name="Vogel R.F."/>
        </authorList>
    </citation>
    <scope>NUCLEOTIDE SEQUENCE [LARGE SCALE GENOMIC DNA]</scope>
    <source>
        <strain evidence="13 14">TMW2.1153</strain>
    </source>
</reference>
<dbReference type="AlphaFoldDB" id="A0A1U9KFC1"/>
<dbReference type="Pfam" id="PF03171">
    <property type="entry name" value="2OG-FeII_Oxy"/>
    <property type="match status" value="1"/>
</dbReference>
<feature type="domain" description="Fe2OG dioxygenase" evidence="12">
    <location>
        <begin position="197"/>
        <end position="299"/>
    </location>
</feature>
<keyword evidence="11" id="KW-0560">Oxidoreductase</keyword>
<dbReference type="EMBL" id="CP014692">
    <property type="protein sequence ID" value="AQS84427.1"/>
    <property type="molecule type" value="Genomic_DNA"/>
</dbReference>
<evidence type="ECO:0000313" key="14">
    <source>
        <dbReference type="Proteomes" id="UP000188937"/>
    </source>
</evidence>
<evidence type="ECO:0000256" key="7">
    <source>
        <dbReference type="ARBA" id="ARBA00031011"/>
    </source>
</evidence>
<dbReference type="InterPro" id="IPR005123">
    <property type="entry name" value="Oxoglu/Fe-dep_dioxygenase_dom"/>
</dbReference>
<evidence type="ECO:0000313" key="13">
    <source>
        <dbReference type="EMBL" id="AQS84427.1"/>
    </source>
</evidence>